<dbReference type="Gene3D" id="1.20.272.10">
    <property type="match status" value="1"/>
</dbReference>
<dbReference type="Pfam" id="PF12170">
    <property type="entry name" value="DNA_pol3_tau_5"/>
    <property type="match status" value="1"/>
</dbReference>
<dbReference type="InterPro" id="IPR008921">
    <property type="entry name" value="DNA_pol3_clamp-load_cplx_C"/>
</dbReference>
<dbReference type="InterPro" id="IPR038249">
    <property type="entry name" value="PolIII_tau_V_sf"/>
</dbReference>
<dbReference type="EMBL" id="DRNF01000247">
    <property type="protein sequence ID" value="HHJ80758.1"/>
    <property type="molecule type" value="Genomic_DNA"/>
</dbReference>
<dbReference type="GO" id="GO:0003677">
    <property type="term" value="F:DNA binding"/>
    <property type="evidence" value="ECO:0007669"/>
    <property type="project" value="InterPro"/>
</dbReference>
<dbReference type="GO" id="GO:0006260">
    <property type="term" value="P:DNA replication"/>
    <property type="evidence" value="ECO:0007669"/>
    <property type="project" value="InterPro"/>
</dbReference>
<dbReference type="Pfam" id="PF12169">
    <property type="entry name" value="DNA_pol3_gamma3"/>
    <property type="match status" value="1"/>
</dbReference>
<organism evidence="3">
    <name type="scientific">Candidatus Tenderia electrophaga</name>
    <dbReference type="NCBI Taxonomy" id="1748243"/>
    <lineage>
        <taxon>Bacteria</taxon>
        <taxon>Pseudomonadati</taxon>
        <taxon>Pseudomonadota</taxon>
        <taxon>Gammaproteobacteria</taxon>
        <taxon>Candidatus Tenderiales</taxon>
        <taxon>Candidatus Tenderiaceae</taxon>
        <taxon>Candidatus Tenderia</taxon>
    </lineage>
</organism>
<dbReference type="GO" id="GO:0003887">
    <property type="term" value="F:DNA-directed DNA polymerase activity"/>
    <property type="evidence" value="ECO:0007669"/>
    <property type="project" value="InterPro"/>
</dbReference>
<feature type="domain" description="DNA polymerase III tau subunit" evidence="2">
    <location>
        <begin position="109"/>
        <end position="234"/>
    </location>
</feature>
<proteinExistence type="predicted"/>
<protein>
    <submittedName>
        <fullName evidence="3">DNA polymerase III subunit gamma/tau</fullName>
    </submittedName>
</protein>
<evidence type="ECO:0000259" key="1">
    <source>
        <dbReference type="Pfam" id="PF12169"/>
    </source>
</evidence>
<gene>
    <name evidence="3" type="ORF">ENJ65_03900</name>
</gene>
<dbReference type="InterPro" id="IPR021029">
    <property type="entry name" value="DNA_pol_III_tau_dom-5"/>
</dbReference>
<dbReference type="Proteomes" id="UP000885832">
    <property type="component" value="Unassembled WGS sequence"/>
</dbReference>
<dbReference type="InterPro" id="IPR022754">
    <property type="entry name" value="DNA_pol_III_gamma-3"/>
</dbReference>
<comment type="caution">
    <text evidence="3">The sequence shown here is derived from an EMBL/GenBank/DDBJ whole genome shotgun (WGS) entry which is preliminary data.</text>
</comment>
<dbReference type="SUPFAM" id="SSF48019">
    <property type="entry name" value="post-AAA+ oligomerization domain-like"/>
    <property type="match status" value="1"/>
</dbReference>
<accession>A0A832J551</accession>
<evidence type="ECO:0000259" key="2">
    <source>
        <dbReference type="Pfam" id="PF12170"/>
    </source>
</evidence>
<feature type="domain" description="DNA polymerase III gamma subunit" evidence="1">
    <location>
        <begin position="5"/>
        <end position="54"/>
    </location>
</feature>
<name>A0A832J551_9GAMM</name>
<reference evidence="3" key="1">
    <citation type="journal article" date="2020" name="mSystems">
        <title>Genome- and Community-Level Interaction Insights into Carbon Utilization and Element Cycling Functions of Hydrothermarchaeota in Hydrothermal Sediment.</title>
        <authorList>
            <person name="Zhou Z."/>
            <person name="Liu Y."/>
            <person name="Xu W."/>
            <person name="Pan J."/>
            <person name="Luo Z.H."/>
            <person name="Li M."/>
        </authorList>
    </citation>
    <scope>NUCLEOTIDE SEQUENCE [LARGE SCALE GENOMIC DNA]</scope>
    <source>
        <strain evidence="3">HyVt-505</strain>
    </source>
</reference>
<dbReference type="AlphaFoldDB" id="A0A832J551"/>
<dbReference type="Gene3D" id="3.30.300.150">
    <property type="entry name" value="DNA polymerase III, tau subunit, domain V"/>
    <property type="match status" value="1"/>
</dbReference>
<sequence length="238" mass="25723">EGLVEQEAITALAQAISQEDIQLYYQIGLIGRRDLPFAPELRGGFEMIMLRMLAFRPDAGGQQKPISNAASQAAASSRQSPATAASVAYSSTAPVVADPVAISEPRPMASASGSWHEIVAQLGLRGMAQQLAANSEMLSRDGSVIRLALSSQHASLRRKSLEMQLQDALQRYFGEPVKLEFSVAADSQAQHTPAVIDKRQAENRQQAAIDAINTDPNVRRIQESFNAQVVTDSVRPVE</sequence>
<evidence type="ECO:0000313" key="3">
    <source>
        <dbReference type="EMBL" id="HHJ80758.1"/>
    </source>
</evidence>
<feature type="non-terminal residue" evidence="3">
    <location>
        <position position="1"/>
    </location>
</feature>